<dbReference type="InterPro" id="IPR003509">
    <property type="entry name" value="UPF0102_YraN-like"/>
</dbReference>
<dbReference type="Pfam" id="PF02021">
    <property type="entry name" value="UPF0102"/>
    <property type="match status" value="1"/>
</dbReference>
<proteinExistence type="inferred from homology"/>
<dbReference type="NCBIfam" id="TIGR00252">
    <property type="entry name" value="YraN family protein"/>
    <property type="match status" value="1"/>
</dbReference>
<dbReference type="SUPFAM" id="SSF52980">
    <property type="entry name" value="Restriction endonuclease-like"/>
    <property type="match status" value="1"/>
</dbReference>
<dbReference type="Proteomes" id="UP000231567">
    <property type="component" value="Unassembled WGS sequence"/>
</dbReference>
<dbReference type="InterPro" id="IPR011856">
    <property type="entry name" value="tRNA_endonuc-like_dom_sf"/>
</dbReference>
<accession>A0A2G9YRF0</accession>
<evidence type="ECO:0000256" key="1">
    <source>
        <dbReference type="ARBA" id="ARBA00006738"/>
    </source>
</evidence>
<protein>
    <recommendedName>
        <fullName evidence="2">UPF0102 protein COX39_00900</fullName>
    </recommendedName>
</protein>
<dbReference type="AlphaFoldDB" id="A0A2G9YRF0"/>
<sequence>MEPRKKLGQAGENLAKKYLQKKGLKVLASNLRFPFGEIDILAQDGDYLVVVEVKTKSNLDFGAPYEMVNFKKRRKLFNLARALSARFPGQDIRVDVVSIETNNTPAKIEHFQNILEA</sequence>
<organism evidence="3 4">
    <name type="scientific">Candidatus Nealsonbacteria bacterium CG23_combo_of_CG06-09_8_20_14_all_40_13</name>
    <dbReference type="NCBI Taxonomy" id="1974724"/>
    <lineage>
        <taxon>Bacteria</taxon>
        <taxon>Candidatus Nealsoniibacteriota</taxon>
    </lineage>
</organism>
<dbReference type="NCBIfam" id="NF009150">
    <property type="entry name" value="PRK12497.1-3"/>
    <property type="match status" value="1"/>
</dbReference>
<evidence type="ECO:0000313" key="4">
    <source>
        <dbReference type="Proteomes" id="UP000231567"/>
    </source>
</evidence>
<evidence type="ECO:0000256" key="2">
    <source>
        <dbReference type="HAMAP-Rule" id="MF_00048"/>
    </source>
</evidence>
<reference evidence="3 4" key="1">
    <citation type="submission" date="2017-09" db="EMBL/GenBank/DDBJ databases">
        <title>Depth-based differentiation of microbial function through sediment-hosted aquifers and enrichment of novel symbionts in the deep terrestrial subsurface.</title>
        <authorList>
            <person name="Probst A.J."/>
            <person name="Ladd B."/>
            <person name="Jarett J.K."/>
            <person name="Geller-Mcgrath D.E."/>
            <person name="Sieber C.M."/>
            <person name="Emerson J.B."/>
            <person name="Anantharaman K."/>
            <person name="Thomas B.C."/>
            <person name="Malmstrom R."/>
            <person name="Stieglmeier M."/>
            <person name="Klingl A."/>
            <person name="Woyke T."/>
            <person name="Ryan C.M."/>
            <person name="Banfield J.F."/>
        </authorList>
    </citation>
    <scope>NUCLEOTIDE SEQUENCE [LARGE SCALE GENOMIC DNA]</scope>
    <source>
        <strain evidence="3">CG23_combo_of_CG06-09_8_20_14_all_40_13</strain>
    </source>
</reference>
<dbReference type="PANTHER" id="PTHR34039">
    <property type="entry name" value="UPF0102 PROTEIN YRAN"/>
    <property type="match status" value="1"/>
</dbReference>
<dbReference type="PANTHER" id="PTHR34039:SF1">
    <property type="entry name" value="UPF0102 PROTEIN YRAN"/>
    <property type="match status" value="1"/>
</dbReference>
<comment type="similarity">
    <text evidence="1 2">Belongs to the UPF0102 family.</text>
</comment>
<dbReference type="GO" id="GO:0003676">
    <property type="term" value="F:nucleic acid binding"/>
    <property type="evidence" value="ECO:0007669"/>
    <property type="project" value="InterPro"/>
</dbReference>
<dbReference type="InterPro" id="IPR011335">
    <property type="entry name" value="Restrct_endonuc-II-like"/>
</dbReference>
<dbReference type="EMBL" id="PCRM01000015">
    <property type="protein sequence ID" value="PIP21815.1"/>
    <property type="molecule type" value="Genomic_DNA"/>
</dbReference>
<comment type="caution">
    <text evidence="3">The sequence shown here is derived from an EMBL/GenBank/DDBJ whole genome shotgun (WGS) entry which is preliminary data.</text>
</comment>
<name>A0A2G9YRF0_9BACT</name>
<dbReference type="CDD" id="cd20736">
    <property type="entry name" value="PoNe_Nuclease"/>
    <property type="match status" value="1"/>
</dbReference>
<dbReference type="Gene3D" id="3.40.1350.10">
    <property type="match status" value="1"/>
</dbReference>
<dbReference type="HAMAP" id="MF_00048">
    <property type="entry name" value="UPF0102"/>
    <property type="match status" value="1"/>
</dbReference>
<gene>
    <name evidence="3" type="ORF">COX39_00900</name>
</gene>
<evidence type="ECO:0000313" key="3">
    <source>
        <dbReference type="EMBL" id="PIP21815.1"/>
    </source>
</evidence>